<protein>
    <submittedName>
        <fullName evidence="3">G protein-coupled receptor</fullName>
    </submittedName>
</protein>
<keyword evidence="2" id="KW-1185">Reference proteome</keyword>
<reference evidence="3" key="1">
    <citation type="submission" date="2020-12" db="UniProtKB">
        <authorList>
            <consortium name="WormBaseParasite"/>
        </authorList>
    </citation>
    <scope>IDENTIFICATION</scope>
    <source>
        <strain evidence="3">MHco3</strain>
    </source>
</reference>
<dbReference type="PANTHER" id="PTHR22941">
    <property type="entry name" value="SERPENTINE RECEPTOR"/>
    <property type="match status" value="1"/>
</dbReference>
<dbReference type="OrthoDB" id="5877222at2759"/>
<keyword evidence="1" id="KW-1133">Transmembrane helix</keyword>
<dbReference type="Pfam" id="PF10318">
    <property type="entry name" value="7TM_GPCR_Srh"/>
    <property type="match status" value="1"/>
</dbReference>
<dbReference type="Proteomes" id="UP000025227">
    <property type="component" value="Unplaced"/>
</dbReference>
<dbReference type="AlphaFoldDB" id="A0A7I5E883"/>
<evidence type="ECO:0000256" key="1">
    <source>
        <dbReference type="SAM" id="Phobius"/>
    </source>
</evidence>
<dbReference type="InterPro" id="IPR019422">
    <property type="entry name" value="7TM_GPCR_serpentine_rcpt_Srh"/>
</dbReference>
<evidence type="ECO:0000313" key="3">
    <source>
        <dbReference type="WBParaSite" id="HCON_00063455-00001"/>
    </source>
</evidence>
<dbReference type="PANTHER" id="PTHR22941:SF4">
    <property type="entry name" value="G_PROTEIN_RECEP_F1_2 DOMAIN-CONTAINING PROTEIN-RELATED"/>
    <property type="match status" value="1"/>
</dbReference>
<keyword evidence="1" id="KW-0812">Transmembrane</keyword>
<dbReference type="WBParaSite" id="HCON_00063455-00001">
    <property type="protein sequence ID" value="HCON_00063455-00001"/>
    <property type="gene ID" value="HCON_00063455"/>
</dbReference>
<feature type="transmembrane region" description="Helical" evidence="1">
    <location>
        <begin position="162"/>
        <end position="183"/>
    </location>
</feature>
<keyword evidence="1" id="KW-0472">Membrane</keyword>
<accession>A0A7I5E883</accession>
<sequence>CRSFFVYINFDGVFDHHENVKAGHICTSLATSIIYFIPCIVGMMDLLPDQVEARNWVLQEYTCAKSVTFPPKLQIFTMTKAKPIIMIFMTLDLLTFLLATLWVTLSFHFIKGSGHLSQKTKQMQKRFLLYLCFQVAIPVFSMMVPVFIAATLFMTNSSRRGLDFACIVIGTHGCVAAIMLIMCNEPYRKFATSFLTSRSMEEEEVRSFNKPDDADRFYTF</sequence>
<proteinExistence type="predicted"/>
<feature type="transmembrane region" description="Helical" evidence="1">
    <location>
        <begin position="84"/>
        <end position="107"/>
    </location>
</feature>
<evidence type="ECO:0000313" key="2">
    <source>
        <dbReference type="Proteomes" id="UP000025227"/>
    </source>
</evidence>
<feature type="transmembrane region" description="Helical" evidence="1">
    <location>
        <begin position="127"/>
        <end position="150"/>
    </location>
</feature>
<dbReference type="InterPro" id="IPR053220">
    <property type="entry name" value="Nematode_rcpt-like_serp_H"/>
</dbReference>
<organism evidence="2 3">
    <name type="scientific">Haemonchus contortus</name>
    <name type="common">Barber pole worm</name>
    <dbReference type="NCBI Taxonomy" id="6289"/>
    <lineage>
        <taxon>Eukaryota</taxon>
        <taxon>Metazoa</taxon>
        <taxon>Ecdysozoa</taxon>
        <taxon>Nematoda</taxon>
        <taxon>Chromadorea</taxon>
        <taxon>Rhabditida</taxon>
        <taxon>Rhabditina</taxon>
        <taxon>Rhabditomorpha</taxon>
        <taxon>Strongyloidea</taxon>
        <taxon>Trichostrongylidae</taxon>
        <taxon>Haemonchus</taxon>
    </lineage>
</organism>
<name>A0A7I5E883_HAECO</name>